<dbReference type="Pfam" id="PF00023">
    <property type="entry name" value="Ank"/>
    <property type="match status" value="1"/>
</dbReference>
<keyword evidence="2" id="KW-1185">Reference proteome</keyword>
<dbReference type="InterPro" id="IPR002110">
    <property type="entry name" value="Ankyrin_rpt"/>
</dbReference>
<dbReference type="Gene3D" id="1.25.40.20">
    <property type="entry name" value="Ankyrin repeat-containing domain"/>
    <property type="match status" value="1"/>
</dbReference>
<dbReference type="Proteomes" id="UP000258667">
    <property type="component" value="Chromosome"/>
</dbReference>
<gene>
    <name evidence="1" type="ORF">D0Z68_04315</name>
</gene>
<dbReference type="GeneID" id="34514366"/>
<dbReference type="SUPFAM" id="SSF48403">
    <property type="entry name" value="Ankyrin repeat"/>
    <property type="match status" value="1"/>
</dbReference>
<reference evidence="1 2" key="1">
    <citation type="submission" date="2018-08" db="EMBL/GenBank/DDBJ databases">
        <title>Complete genomic DNA sequence of Rickettsia japonica in China.</title>
        <authorList>
            <person name="Lu Q."/>
            <person name="Li C."/>
        </authorList>
    </citation>
    <scope>NUCLEOTIDE SEQUENCE [LARGE SCALE GENOMIC DNA]</scope>
    <source>
        <strain evidence="1 2">LA4/2015</strain>
    </source>
</reference>
<protein>
    <submittedName>
        <fullName evidence="1">Ankyrin repeat domain-containing protein</fullName>
    </submittedName>
</protein>
<evidence type="ECO:0000313" key="2">
    <source>
        <dbReference type="Proteomes" id="UP000258667"/>
    </source>
</evidence>
<evidence type="ECO:0000313" key="1">
    <source>
        <dbReference type="EMBL" id="AXU06623.1"/>
    </source>
</evidence>
<name>A0ABM6YGE0_RICJA</name>
<organism evidence="1 2">
    <name type="scientific">Rickettsia japonica</name>
    <dbReference type="NCBI Taxonomy" id="35790"/>
    <lineage>
        <taxon>Bacteria</taxon>
        <taxon>Pseudomonadati</taxon>
        <taxon>Pseudomonadota</taxon>
        <taxon>Alphaproteobacteria</taxon>
        <taxon>Rickettsiales</taxon>
        <taxon>Rickettsiaceae</taxon>
        <taxon>Rickettsieae</taxon>
        <taxon>Rickettsia</taxon>
        <taxon>spotted fever group</taxon>
    </lineage>
</organism>
<dbReference type="EMBL" id="CP032049">
    <property type="protein sequence ID" value="AXU06623.1"/>
    <property type="molecule type" value="Genomic_DNA"/>
</dbReference>
<accession>A0ABM6YGE0</accession>
<dbReference type="RefSeq" id="WP_024704572.1">
    <property type="nucleotide sequence ID" value="NZ_AP017572.1"/>
</dbReference>
<proteinExistence type="predicted"/>
<dbReference type="InterPro" id="IPR036770">
    <property type="entry name" value="Ankyrin_rpt-contain_sf"/>
</dbReference>
<sequence length="227" mass="25427">MNKYYKIIENLVKFGVNPSLKANNILNLLATGTLQIQNTISKMSDNGNKYLAQAGFKTLIMNAKELVEKTLENCNLRNSTGGNNMIATLGNIIWSIKQDISKESSQEKTLLINNFKELKSLAEPIIEKIVKKQGFNPNIMDQLNSNTIAWFGTFGAAFLEKCIKNTHTKPDVNFYDKSGKTPLDWYSDYNATKIVETLIKNDGNVNLQCTQDAATPGHRLFLNNSKV</sequence>